<dbReference type="Proteomes" id="UP001392437">
    <property type="component" value="Unassembled WGS sequence"/>
</dbReference>
<organism evidence="2 4">
    <name type="scientific">Apiospora kogelbergensis</name>
    <dbReference type="NCBI Taxonomy" id="1337665"/>
    <lineage>
        <taxon>Eukaryota</taxon>
        <taxon>Fungi</taxon>
        <taxon>Dikarya</taxon>
        <taxon>Ascomycota</taxon>
        <taxon>Pezizomycotina</taxon>
        <taxon>Sordariomycetes</taxon>
        <taxon>Xylariomycetidae</taxon>
        <taxon>Amphisphaeriales</taxon>
        <taxon>Apiosporaceae</taxon>
        <taxon>Apiospora</taxon>
    </lineage>
</organism>
<name>A0AAW0Q2Y5_9PEZI</name>
<keyword evidence="4" id="KW-1185">Reference proteome</keyword>
<evidence type="ECO:0000313" key="3">
    <source>
        <dbReference type="EMBL" id="KAK8106795.1"/>
    </source>
</evidence>
<comment type="caution">
    <text evidence="2">The sequence shown here is derived from an EMBL/GenBank/DDBJ whole genome shotgun (WGS) entry which is preliminary data.</text>
</comment>
<feature type="chain" id="PRO_5044716886" evidence="1">
    <location>
        <begin position="24"/>
        <end position="106"/>
    </location>
</feature>
<protein>
    <submittedName>
        <fullName evidence="2">Uncharacterized protein</fullName>
    </submittedName>
</protein>
<evidence type="ECO:0000313" key="2">
    <source>
        <dbReference type="EMBL" id="KAK8092605.1"/>
    </source>
</evidence>
<keyword evidence="1" id="KW-0732">Signal</keyword>
<accession>A0AAW0Q2Y5</accession>
<feature type="signal peptide" evidence="1">
    <location>
        <begin position="1"/>
        <end position="23"/>
    </location>
</feature>
<evidence type="ECO:0000256" key="1">
    <source>
        <dbReference type="SAM" id="SignalP"/>
    </source>
</evidence>
<dbReference type="EMBL" id="JAQQWP010000013">
    <property type="protein sequence ID" value="KAK8092605.1"/>
    <property type="molecule type" value="Genomic_DNA"/>
</dbReference>
<proteinExistence type="predicted"/>
<gene>
    <name evidence="3" type="ORF">PG999_010154</name>
    <name evidence="2" type="ORF">PG999_014804</name>
</gene>
<reference evidence="2 4" key="1">
    <citation type="submission" date="2023-01" db="EMBL/GenBank/DDBJ databases">
        <title>Analysis of 21 Apiospora genomes using comparative genomics revels a genus with tremendous synthesis potential of carbohydrate active enzymes and secondary metabolites.</title>
        <authorList>
            <person name="Sorensen T."/>
        </authorList>
    </citation>
    <scope>NUCLEOTIDE SEQUENCE [LARGE SCALE GENOMIC DNA]</scope>
    <source>
        <strain evidence="2 4">CBS 117206</strain>
    </source>
</reference>
<evidence type="ECO:0000313" key="4">
    <source>
        <dbReference type="Proteomes" id="UP001392437"/>
    </source>
</evidence>
<sequence length="106" mass="11374">MLVSNIVPFIAAAAAVFAPAASAWDFKVKWNRKTNCAVKGGPVRYHDRGVCMPLTKTDHGVDVLGHTTGCKMRGWAGGNCEGKAKTAFSSHQCHSLQGLWSVKIDC</sequence>
<dbReference type="AlphaFoldDB" id="A0AAW0Q2Y5"/>
<dbReference type="EMBL" id="JAQQWP010000008">
    <property type="protein sequence ID" value="KAK8106795.1"/>
    <property type="molecule type" value="Genomic_DNA"/>
</dbReference>